<sequence>RLKEGMGGGRKAEENEDFLDKAVDSFQKHVLHEGDQSDESALEQLKDEQIASAIRRQ</sequence>
<dbReference type="EMBL" id="MU032346">
    <property type="protein sequence ID" value="KAF3767920.1"/>
    <property type="molecule type" value="Genomic_DNA"/>
</dbReference>
<dbReference type="AlphaFoldDB" id="A0A9P4Y7J1"/>
<dbReference type="Proteomes" id="UP000803844">
    <property type="component" value="Unassembled WGS sequence"/>
</dbReference>
<name>A0A9P4Y7J1_CRYP1</name>
<keyword evidence="2" id="KW-1185">Reference proteome</keyword>
<dbReference type="GeneID" id="63833384"/>
<reference evidence="1" key="1">
    <citation type="journal article" date="2020" name="Phytopathology">
        <title>Genome sequence of the chestnut blight fungus Cryphonectria parasitica EP155: A fundamental resource for an archetypical invasive plant pathogen.</title>
        <authorList>
            <person name="Crouch J.A."/>
            <person name="Dawe A."/>
            <person name="Aerts A."/>
            <person name="Barry K."/>
            <person name="Churchill A.C.L."/>
            <person name="Grimwood J."/>
            <person name="Hillman B."/>
            <person name="Milgroom M.G."/>
            <person name="Pangilinan J."/>
            <person name="Smith M."/>
            <person name="Salamov A."/>
            <person name="Schmutz J."/>
            <person name="Yadav J."/>
            <person name="Grigoriev I.V."/>
            <person name="Nuss D."/>
        </authorList>
    </citation>
    <scope>NUCLEOTIDE SEQUENCE</scope>
    <source>
        <strain evidence="1">EP155</strain>
    </source>
</reference>
<proteinExistence type="predicted"/>
<evidence type="ECO:0000313" key="2">
    <source>
        <dbReference type="Proteomes" id="UP000803844"/>
    </source>
</evidence>
<organism evidence="1 2">
    <name type="scientific">Cryphonectria parasitica (strain ATCC 38755 / EP155)</name>
    <dbReference type="NCBI Taxonomy" id="660469"/>
    <lineage>
        <taxon>Eukaryota</taxon>
        <taxon>Fungi</taxon>
        <taxon>Dikarya</taxon>
        <taxon>Ascomycota</taxon>
        <taxon>Pezizomycotina</taxon>
        <taxon>Sordariomycetes</taxon>
        <taxon>Sordariomycetidae</taxon>
        <taxon>Diaporthales</taxon>
        <taxon>Cryphonectriaceae</taxon>
        <taxon>Cryphonectria-Endothia species complex</taxon>
        <taxon>Cryphonectria</taxon>
    </lineage>
</organism>
<comment type="caution">
    <text evidence="1">The sequence shown here is derived from an EMBL/GenBank/DDBJ whole genome shotgun (WGS) entry which is preliminary data.</text>
</comment>
<dbReference type="RefSeq" id="XP_040778881.1">
    <property type="nucleotide sequence ID" value="XM_040916255.1"/>
</dbReference>
<dbReference type="PANTHER" id="PTHR40462:SF1">
    <property type="entry name" value="EXPRESSED PROTEIN"/>
    <property type="match status" value="1"/>
</dbReference>
<dbReference type="PANTHER" id="PTHR40462">
    <property type="entry name" value="CHROMOSOME 1, WHOLE GENOME SHOTGUN SEQUENCE"/>
    <property type="match status" value="1"/>
</dbReference>
<dbReference type="OrthoDB" id="3050608at2759"/>
<accession>A0A9P4Y7J1</accession>
<protein>
    <submittedName>
        <fullName evidence="1">Uncharacterized protein</fullName>
    </submittedName>
</protein>
<gene>
    <name evidence="1" type="ORF">M406DRAFT_244247</name>
</gene>
<evidence type="ECO:0000313" key="1">
    <source>
        <dbReference type="EMBL" id="KAF3767920.1"/>
    </source>
</evidence>
<feature type="non-terminal residue" evidence="1">
    <location>
        <position position="57"/>
    </location>
</feature>
<feature type="non-terminal residue" evidence="1">
    <location>
        <position position="1"/>
    </location>
</feature>